<dbReference type="InterPro" id="IPR000821">
    <property type="entry name" value="Ala_racemase"/>
</dbReference>
<dbReference type="Gene3D" id="3.20.20.10">
    <property type="entry name" value="Alanine racemase"/>
    <property type="match status" value="1"/>
</dbReference>
<dbReference type="GO" id="GO:0030632">
    <property type="term" value="P:D-alanine biosynthetic process"/>
    <property type="evidence" value="ECO:0007669"/>
    <property type="project" value="UniProtKB-UniRule"/>
</dbReference>
<evidence type="ECO:0000256" key="4">
    <source>
        <dbReference type="ARBA" id="ARBA00022898"/>
    </source>
</evidence>
<dbReference type="FunFam" id="3.20.20.10:FF:000002">
    <property type="entry name" value="Alanine racemase"/>
    <property type="match status" value="1"/>
</dbReference>
<organism evidence="11 12">
    <name type="scientific">Streptomyces tardus</name>
    <dbReference type="NCBI Taxonomy" id="2780544"/>
    <lineage>
        <taxon>Bacteria</taxon>
        <taxon>Bacillati</taxon>
        <taxon>Actinomycetota</taxon>
        <taxon>Actinomycetes</taxon>
        <taxon>Kitasatosporales</taxon>
        <taxon>Streptomycetaceae</taxon>
        <taxon>Streptomyces</taxon>
    </lineage>
</organism>
<proteinExistence type="inferred from homology"/>
<dbReference type="InterPro" id="IPR001608">
    <property type="entry name" value="Ala_racemase_N"/>
</dbReference>
<reference evidence="11" key="1">
    <citation type="submission" date="2021-06" db="EMBL/GenBank/DDBJ databases">
        <title>Sequencing of actinobacteria type strains.</title>
        <authorList>
            <person name="Nguyen G.-S."/>
            <person name="Wentzel A."/>
        </authorList>
    </citation>
    <scope>NUCLEOTIDE SEQUENCE</scope>
    <source>
        <strain evidence="11">P38-E01</strain>
    </source>
</reference>
<dbReference type="HAMAP" id="MF_01201">
    <property type="entry name" value="Ala_racemase"/>
    <property type="match status" value="1"/>
</dbReference>
<evidence type="ECO:0000313" key="11">
    <source>
        <dbReference type="EMBL" id="MBU7596864.1"/>
    </source>
</evidence>
<evidence type="ECO:0000256" key="6">
    <source>
        <dbReference type="ARBA" id="ARBA00072221"/>
    </source>
</evidence>
<evidence type="ECO:0000313" key="12">
    <source>
        <dbReference type="Proteomes" id="UP000694501"/>
    </source>
</evidence>
<dbReference type="GO" id="GO:0005829">
    <property type="term" value="C:cytosol"/>
    <property type="evidence" value="ECO:0007669"/>
    <property type="project" value="TreeGrafter"/>
</dbReference>
<dbReference type="InterPro" id="IPR011079">
    <property type="entry name" value="Ala_racemase_C"/>
</dbReference>
<evidence type="ECO:0000256" key="9">
    <source>
        <dbReference type="PIRSR" id="PIRSR600821-52"/>
    </source>
</evidence>
<dbReference type="Pfam" id="PF00842">
    <property type="entry name" value="Ala_racemase_C"/>
    <property type="match status" value="1"/>
</dbReference>
<gene>
    <name evidence="11" type="primary">alr</name>
    <name evidence="11" type="ORF">JGS22_004225</name>
</gene>
<keyword evidence="4 7" id="KW-0663">Pyridoxal phosphate</keyword>
<comment type="pathway">
    <text evidence="7">Amino-acid biosynthesis; D-alanine biosynthesis; D-alanine from L-alanine: step 1/1.</text>
</comment>
<dbReference type="CDD" id="cd00430">
    <property type="entry name" value="PLPDE_III_AR"/>
    <property type="match status" value="1"/>
</dbReference>
<dbReference type="Pfam" id="PF01168">
    <property type="entry name" value="Ala_racemase_N"/>
    <property type="match status" value="1"/>
</dbReference>
<dbReference type="SUPFAM" id="SSF50621">
    <property type="entry name" value="Alanine racemase C-terminal domain-like"/>
    <property type="match status" value="1"/>
</dbReference>
<evidence type="ECO:0000256" key="3">
    <source>
        <dbReference type="ARBA" id="ARBA00013089"/>
    </source>
</evidence>
<dbReference type="GO" id="GO:0008784">
    <property type="term" value="F:alanine racemase activity"/>
    <property type="evidence" value="ECO:0007669"/>
    <property type="project" value="UniProtKB-UniRule"/>
</dbReference>
<dbReference type="PRINTS" id="PR00992">
    <property type="entry name" value="ALARACEMASE"/>
</dbReference>
<feature type="domain" description="Alanine racemase C-terminal" evidence="10">
    <location>
        <begin position="254"/>
        <end position="381"/>
    </location>
</feature>
<dbReference type="NCBIfam" id="TIGR00492">
    <property type="entry name" value="alr"/>
    <property type="match status" value="1"/>
</dbReference>
<feature type="active site" description="Proton acceptor; specific for L-alanine" evidence="7">
    <location>
        <position position="275"/>
    </location>
</feature>
<dbReference type="GO" id="GO:0009252">
    <property type="term" value="P:peptidoglycan biosynthetic process"/>
    <property type="evidence" value="ECO:0007669"/>
    <property type="project" value="TreeGrafter"/>
</dbReference>
<comment type="catalytic activity">
    <reaction evidence="1 7">
        <text>L-alanine = D-alanine</text>
        <dbReference type="Rhea" id="RHEA:20249"/>
        <dbReference type="ChEBI" id="CHEBI:57416"/>
        <dbReference type="ChEBI" id="CHEBI:57972"/>
        <dbReference type="EC" id="5.1.1.1"/>
    </reaction>
</comment>
<evidence type="ECO:0000259" key="10">
    <source>
        <dbReference type="SMART" id="SM01005"/>
    </source>
</evidence>
<dbReference type="GO" id="GO:0030170">
    <property type="term" value="F:pyridoxal phosphate binding"/>
    <property type="evidence" value="ECO:0007669"/>
    <property type="project" value="UniProtKB-UniRule"/>
</dbReference>
<dbReference type="Gene3D" id="2.40.37.10">
    <property type="entry name" value="Lyase, Ornithine Decarboxylase, Chain A, domain 1"/>
    <property type="match status" value="1"/>
</dbReference>
<dbReference type="FunFam" id="2.40.37.10:FF:000015">
    <property type="entry name" value="Alanine racemase"/>
    <property type="match status" value="1"/>
</dbReference>
<comment type="similarity">
    <text evidence="7">Belongs to the alanine racemase family.</text>
</comment>
<dbReference type="InterPro" id="IPR009006">
    <property type="entry name" value="Ala_racemase/Decarboxylase_C"/>
</dbReference>
<dbReference type="RefSeq" id="WP_211039198.1">
    <property type="nucleotide sequence ID" value="NZ_JAELVF020000001.1"/>
</dbReference>
<dbReference type="EMBL" id="JAELVF020000001">
    <property type="protein sequence ID" value="MBU7596864.1"/>
    <property type="molecule type" value="Genomic_DNA"/>
</dbReference>
<evidence type="ECO:0000256" key="7">
    <source>
        <dbReference type="HAMAP-Rule" id="MF_01201"/>
    </source>
</evidence>
<evidence type="ECO:0000256" key="1">
    <source>
        <dbReference type="ARBA" id="ARBA00000316"/>
    </source>
</evidence>
<dbReference type="AlphaFoldDB" id="A0A949JE85"/>
<dbReference type="Proteomes" id="UP000694501">
    <property type="component" value="Unassembled WGS sequence"/>
</dbReference>
<protein>
    <recommendedName>
        <fullName evidence="6 7">Alanine racemase</fullName>
        <ecNumber evidence="3 7">5.1.1.1</ecNumber>
    </recommendedName>
</protein>
<feature type="active site" description="Proton acceptor; specific for D-alanine" evidence="7">
    <location>
        <position position="43"/>
    </location>
</feature>
<name>A0A949JE85_9ACTN</name>
<evidence type="ECO:0000256" key="8">
    <source>
        <dbReference type="PIRSR" id="PIRSR600821-50"/>
    </source>
</evidence>
<dbReference type="InterPro" id="IPR020622">
    <property type="entry name" value="Ala_racemase_pyridoxalP-BS"/>
</dbReference>
<evidence type="ECO:0000256" key="5">
    <source>
        <dbReference type="ARBA" id="ARBA00023235"/>
    </source>
</evidence>
<dbReference type="EC" id="5.1.1.1" evidence="3 7"/>
<evidence type="ECO:0000256" key="2">
    <source>
        <dbReference type="ARBA" id="ARBA00001933"/>
    </source>
</evidence>
<dbReference type="PROSITE" id="PS00395">
    <property type="entry name" value="ALANINE_RACEMASE"/>
    <property type="match status" value="1"/>
</dbReference>
<feature type="modified residue" description="N6-(pyridoxal phosphate)lysine" evidence="7 8">
    <location>
        <position position="43"/>
    </location>
</feature>
<comment type="cofactor">
    <cofactor evidence="2 7 8">
        <name>pyridoxal 5'-phosphate</name>
        <dbReference type="ChEBI" id="CHEBI:597326"/>
    </cofactor>
</comment>
<comment type="caution">
    <text evidence="11">The sequence shown here is derived from an EMBL/GenBank/DDBJ whole genome shotgun (WGS) entry which is preliminary data.</text>
</comment>
<feature type="binding site" evidence="7 9">
    <location>
        <position position="323"/>
    </location>
    <ligand>
        <name>substrate</name>
    </ligand>
</feature>
<dbReference type="InterPro" id="IPR029066">
    <property type="entry name" value="PLP-binding_barrel"/>
</dbReference>
<sequence>MNNAPSFWPHRARAVVDLAALRANVAALRARASDGVGLMAVVKADAYGHGLLPCARTIRDAGAEWLGTATPEEAFALRADGDRGRVLCWQWTPGGPWQEALRQDIDVSAGAEWAVREIAAAARATGRTARVHLKADTGLGRGGCQPADWPDLVSSARAAERDGLLRVTGLWSHFACADEPGHPSIAAQLDVFQDALKIADEAGLEPEVRHMANSPATLTIPASHFDLVRPGLSLYGLSPSPELGVPSDFGLRPVMTLSADLALVKRVPGGHGVSYGHSHVTSGDTTLALIPLGYADGIPRHASGSGPVLVAGKWRTAAGRVAMDQFVVELGDDSAVAGEEAVLFGPGDRGEPTAEDWARAVGTIGYEIVARIGSRVPRVYTGE</sequence>
<feature type="binding site" evidence="7 9">
    <location>
        <position position="141"/>
    </location>
    <ligand>
        <name>substrate</name>
    </ligand>
</feature>
<comment type="function">
    <text evidence="7">Catalyzes the interconversion of L-alanine and D-alanine. May also act on other amino acids.</text>
</comment>
<accession>A0A949JE85</accession>
<dbReference type="PANTHER" id="PTHR30511">
    <property type="entry name" value="ALANINE RACEMASE"/>
    <property type="match status" value="1"/>
</dbReference>
<keyword evidence="5 7" id="KW-0413">Isomerase</keyword>
<keyword evidence="12" id="KW-1185">Reference proteome</keyword>
<dbReference type="SMART" id="SM01005">
    <property type="entry name" value="Ala_racemase_C"/>
    <property type="match status" value="1"/>
</dbReference>
<dbReference type="SUPFAM" id="SSF51419">
    <property type="entry name" value="PLP-binding barrel"/>
    <property type="match status" value="1"/>
</dbReference>
<dbReference type="PANTHER" id="PTHR30511:SF0">
    <property type="entry name" value="ALANINE RACEMASE, CATABOLIC-RELATED"/>
    <property type="match status" value="1"/>
</dbReference>